<gene>
    <name evidence="1" type="ORF">CAEBREN_23508</name>
</gene>
<dbReference type="Proteomes" id="UP000008068">
    <property type="component" value="Unassembled WGS sequence"/>
</dbReference>
<evidence type="ECO:0000313" key="1">
    <source>
        <dbReference type="EMBL" id="EGT39880.1"/>
    </source>
</evidence>
<reference evidence="2" key="1">
    <citation type="submission" date="2011-07" db="EMBL/GenBank/DDBJ databases">
        <authorList>
            <consortium name="Caenorhabditis brenneri Sequencing and Analysis Consortium"/>
            <person name="Wilson R.K."/>
        </authorList>
    </citation>
    <scope>NUCLEOTIDE SEQUENCE [LARGE SCALE GENOMIC DNA]</scope>
    <source>
        <strain evidence="2">PB2801</strain>
    </source>
</reference>
<dbReference type="eggNOG" id="ENOG502TK0P">
    <property type="taxonomic scope" value="Eukaryota"/>
</dbReference>
<protein>
    <recommendedName>
        <fullName evidence="3">F-box associated domain-containing protein</fullName>
    </recommendedName>
</protein>
<dbReference type="PANTHER" id="PTHR21503:SF8">
    <property type="entry name" value="F-BOX ASSOCIATED DOMAIN-CONTAINING PROTEIN-RELATED"/>
    <property type="match status" value="1"/>
</dbReference>
<organism evidence="2">
    <name type="scientific">Caenorhabditis brenneri</name>
    <name type="common">Nematode worm</name>
    <dbReference type="NCBI Taxonomy" id="135651"/>
    <lineage>
        <taxon>Eukaryota</taxon>
        <taxon>Metazoa</taxon>
        <taxon>Ecdysozoa</taxon>
        <taxon>Nematoda</taxon>
        <taxon>Chromadorea</taxon>
        <taxon>Rhabditida</taxon>
        <taxon>Rhabditina</taxon>
        <taxon>Rhabditomorpha</taxon>
        <taxon>Rhabditoidea</taxon>
        <taxon>Rhabditidae</taxon>
        <taxon>Peloderinae</taxon>
        <taxon>Caenorhabditis</taxon>
    </lineage>
</organism>
<keyword evidence="2" id="KW-1185">Reference proteome</keyword>
<evidence type="ECO:0000313" key="2">
    <source>
        <dbReference type="Proteomes" id="UP000008068"/>
    </source>
</evidence>
<dbReference type="OMA" id="QENYEYN"/>
<dbReference type="OrthoDB" id="5904264at2759"/>
<dbReference type="AlphaFoldDB" id="G0MPM1"/>
<sequence length="236" mass="27071">MKTANTSSHIQVTVAIFRHILNLFKFSEKIQLDLSLDPSEVNNFPVLDGVTSTALRAASFDTTTVEAFCNKYPTQKSTALFTKLSGELGPNSPLLGVEDIYFRDPENQTSTILENFPGRNLFMNNAHLPETSVIKFMRYWMTGSAHQHLEVLHVIFAEDYLINPGIIHEEFKNEAEVFDPSKRQENYEYNTQIIGCYKPHRFQCSRSLDIERISDGRRASFSVTGSWFRFCVWNIN</sequence>
<name>G0MPM1_CAEBE</name>
<evidence type="ECO:0008006" key="3">
    <source>
        <dbReference type="Google" id="ProtNLM"/>
    </source>
</evidence>
<dbReference type="HOGENOM" id="CLU_040220_1_0_1"/>
<proteinExistence type="predicted"/>
<dbReference type="EMBL" id="GL379805">
    <property type="protein sequence ID" value="EGT39880.1"/>
    <property type="molecule type" value="Genomic_DNA"/>
</dbReference>
<accession>G0MPM1</accession>
<dbReference type="InParanoid" id="G0MPM1"/>
<dbReference type="PANTHER" id="PTHR21503">
    <property type="entry name" value="F-BOX-CONTAINING HYPOTHETICAL PROTEIN C.ELEGANS"/>
    <property type="match status" value="1"/>
</dbReference>